<name>A0A812WM44_SYMPI</name>
<feature type="region of interest" description="Disordered" evidence="1">
    <location>
        <begin position="1"/>
        <end position="48"/>
    </location>
</feature>
<dbReference type="EMBL" id="CAJNIZ010044117">
    <property type="protein sequence ID" value="CAE7678744.1"/>
    <property type="molecule type" value="Genomic_DNA"/>
</dbReference>
<feature type="non-terminal residue" evidence="2">
    <location>
        <position position="92"/>
    </location>
</feature>
<dbReference type="AlphaFoldDB" id="A0A812WM44"/>
<evidence type="ECO:0000256" key="1">
    <source>
        <dbReference type="SAM" id="MobiDB-lite"/>
    </source>
</evidence>
<protein>
    <submittedName>
        <fullName evidence="2">RplP protein</fullName>
    </submittedName>
</protein>
<gene>
    <name evidence="2" type="primary">rplP</name>
    <name evidence="2" type="ORF">SPIL2461_LOCUS18860</name>
</gene>
<evidence type="ECO:0000313" key="2">
    <source>
        <dbReference type="EMBL" id="CAE7678744.1"/>
    </source>
</evidence>
<sequence length="92" mass="10211">PEREHRTPGAQRARHPTGQDLGGCEATPDHCGPDRAWAQDPSKVSRTKGRLSCQCPRYLRSHTQATRCEDGSGEGQHRVLRCTRPCRAGHVQ</sequence>
<proteinExistence type="predicted"/>
<keyword evidence="3" id="KW-1185">Reference proteome</keyword>
<organism evidence="2 3">
    <name type="scientific">Symbiodinium pilosum</name>
    <name type="common">Dinoflagellate</name>
    <dbReference type="NCBI Taxonomy" id="2952"/>
    <lineage>
        <taxon>Eukaryota</taxon>
        <taxon>Sar</taxon>
        <taxon>Alveolata</taxon>
        <taxon>Dinophyceae</taxon>
        <taxon>Suessiales</taxon>
        <taxon>Symbiodiniaceae</taxon>
        <taxon>Symbiodinium</taxon>
    </lineage>
</organism>
<comment type="caution">
    <text evidence="2">The sequence shown here is derived from an EMBL/GenBank/DDBJ whole genome shotgun (WGS) entry which is preliminary data.</text>
</comment>
<reference evidence="2" key="1">
    <citation type="submission" date="2021-02" db="EMBL/GenBank/DDBJ databases">
        <authorList>
            <person name="Dougan E. K."/>
            <person name="Rhodes N."/>
            <person name="Thang M."/>
            <person name="Chan C."/>
        </authorList>
    </citation>
    <scope>NUCLEOTIDE SEQUENCE</scope>
</reference>
<feature type="non-terminal residue" evidence="2">
    <location>
        <position position="1"/>
    </location>
</feature>
<dbReference type="Proteomes" id="UP000649617">
    <property type="component" value="Unassembled WGS sequence"/>
</dbReference>
<accession>A0A812WM44</accession>
<evidence type="ECO:0000313" key="3">
    <source>
        <dbReference type="Proteomes" id="UP000649617"/>
    </source>
</evidence>